<name>A0AAD4R7B7_9BILA</name>
<evidence type="ECO:0000256" key="6">
    <source>
        <dbReference type="ARBA" id="ARBA00023170"/>
    </source>
</evidence>
<evidence type="ECO:0000313" key="11">
    <source>
        <dbReference type="Proteomes" id="UP001201812"/>
    </source>
</evidence>
<dbReference type="InterPro" id="IPR017452">
    <property type="entry name" value="GPCR_Rhodpsn_7TM"/>
</dbReference>
<feature type="transmembrane region" description="Helical" evidence="8">
    <location>
        <begin position="288"/>
        <end position="312"/>
    </location>
</feature>
<organism evidence="10 11">
    <name type="scientific">Ditylenchus destructor</name>
    <dbReference type="NCBI Taxonomy" id="166010"/>
    <lineage>
        <taxon>Eukaryota</taxon>
        <taxon>Metazoa</taxon>
        <taxon>Ecdysozoa</taxon>
        <taxon>Nematoda</taxon>
        <taxon>Chromadorea</taxon>
        <taxon>Rhabditida</taxon>
        <taxon>Tylenchina</taxon>
        <taxon>Tylenchomorpha</taxon>
        <taxon>Sphaerularioidea</taxon>
        <taxon>Anguinidae</taxon>
        <taxon>Anguininae</taxon>
        <taxon>Ditylenchus</taxon>
    </lineage>
</organism>
<dbReference type="Gene3D" id="1.20.1070.10">
    <property type="entry name" value="Rhodopsin 7-helix transmembrane proteins"/>
    <property type="match status" value="1"/>
</dbReference>
<keyword evidence="11" id="KW-1185">Reference proteome</keyword>
<feature type="transmembrane region" description="Helical" evidence="8">
    <location>
        <begin position="15"/>
        <end position="45"/>
    </location>
</feature>
<dbReference type="AlphaFoldDB" id="A0AAD4R7B7"/>
<dbReference type="SUPFAM" id="SSF81321">
    <property type="entry name" value="Family A G protein-coupled receptor-like"/>
    <property type="match status" value="1"/>
</dbReference>
<feature type="transmembrane region" description="Helical" evidence="8">
    <location>
        <begin position="100"/>
        <end position="118"/>
    </location>
</feature>
<feature type="transmembrane region" description="Helical" evidence="8">
    <location>
        <begin position="191"/>
        <end position="213"/>
    </location>
</feature>
<feature type="transmembrane region" description="Helical" evidence="8">
    <location>
        <begin position="139"/>
        <end position="161"/>
    </location>
</feature>
<reference evidence="10" key="1">
    <citation type="submission" date="2022-01" db="EMBL/GenBank/DDBJ databases">
        <title>Genome Sequence Resource for Two Populations of Ditylenchus destructor, the Migratory Endoparasitic Phytonematode.</title>
        <authorList>
            <person name="Zhang H."/>
            <person name="Lin R."/>
            <person name="Xie B."/>
        </authorList>
    </citation>
    <scope>NUCLEOTIDE SEQUENCE</scope>
    <source>
        <strain evidence="10">BazhouSP</strain>
    </source>
</reference>
<accession>A0AAD4R7B7</accession>
<evidence type="ECO:0000259" key="9">
    <source>
        <dbReference type="PROSITE" id="PS50262"/>
    </source>
</evidence>
<keyword evidence="6 10" id="KW-0675">Receptor</keyword>
<dbReference type="PANTHER" id="PTHR45695">
    <property type="entry name" value="LEUCOKININ RECEPTOR-RELATED"/>
    <property type="match status" value="1"/>
</dbReference>
<dbReference type="Pfam" id="PF00001">
    <property type="entry name" value="7tm_1"/>
    <property type="match status" value="1"/>
</dbReference>
<keyword evidence="2 8" id="KW-0812">Transmembrane</keyword>
<dbReference type="GO" id="GO:0004930">
    <property type="term" value="F:G protein-coupled receptor activity"/>
    <property type="evidence" value="ECO:0007669"/>
    <property type="project" value="UniProtKB-KW"/>
</dbReference>
<protein>
    <submittedName>
        <fullName evidence="10">7 transmembrane receptor (Rhodopsin family) domain-containing protein</fullName>
    </submittedName>
</protein>
<evidence type="ECO:0000256" key="5">
    <source>
        <dbReference type="ARBA" id="ARBA00023136"/>
    </source>
</evidence>
<gene>
    <name evidence="10" type="ORF">DdX_08551</name>
</gene>
<dbReference type="EMBL" id="JAKKPZ010000013">
    <property type="protein sequence ID" value="KAI1714456.1"/>
    <property type="molecule type" value="Genomic_DNA"/>
</dbReference>
<keyword evidence="3 8" id="KW-1133">Transmembrane helix</keyword>
<dbReference type="InterPro" id="IPR000276">
    <property type="entry name" value="GPCR_Rhodpsn"/>
</dbReference>
<feature type="transmembrane region" description="Helical" evidence="8">
    <location>
        <begin position="255"/>
        <end position="276"/>
    </location>
</feature>
<proteinExistence type="predicted"/>
<comment type="subcellular location">
    <subcellularLocation>
        <location evidence="1">Membrane</location>
        <topology evidence="1">Multi-pass membrane protein</topology>
    </subcellularLocation>
</comment>
<evidence type="ECO:0000313" key="10">
    <source>
        <dbReference type="EMBL" id="KAI1714456.1"/>
    </source>
</evidence>
<dbReference type="CDD" id="cd00637">
    <property type="entry name" value="7tm_classA_rhodopsin-like"/>
    <property type="match status" value="1"/>
</dbReference>
<dbReference type="PRINTS" id="PR00237">
    <property type="entry name" value="GPCRRHODOPSN"/>
</dbReference>
<sequence>MNQSIDDLDSSPNEYIIFFHGAGLLVAAVSLAGLIANSFVVVAVLGDRNMRRSAINLLLLNLAVTDFFYLLTHSALWAPVAISGQHVWLGPKFLCPIDRYLNHVFILVSILTYLAISVERYLAIVHPIHAKSLCQHGRIITTIASIWILALIYQMPLYLMFQGSVKLGNYEFDEQMCARPHFPPLNTISWIWMWSLMAIHFLIPGLVSTLLYVKICRVLWAPNALHSNGSSTSTTSSAGQRSSTRLESRRNVVKMLIICVLLFYFCYTPMAVFFVWGTLFHVDMKVPLGLSFAVFSMIQCSSAINPFLYTLFSKSFRNRLINICSRRLCGRSTTESTLMNESTRVV</sequence>
<feature type="domain" description="G-protein coupled receptors family 1 profile" evidence="9">
    <location>
        <begin position="36"/>
        <end position="309"/>
    </location>
</feature>
<evidence type="ECO:0000256" key="4">
    <source>
        <dbReference type="ARBA" id="ARBA00023040"/>
    </source>
</evidence>
<dbReference type="GO" id="GO:0005886">
    <property type="term" value="C:plasma membrane"/>
    <property type="evidence" value="ECO:0007669"/>
    <property type="project" value="TreeGrafter"/>
</dbReference>
<dbReference type="PROSITE" id="PS50262">
    <property type="entry name" value="G_PROTEIN_RECEP_F1_2"/>
    <property type="match status" value="1"/>
</dbReference>
<evidence type="ECO:0000256" key="7">
    <source>
        <dbReference type="ARBA" id="ARBA00023224"/>
    </source>
</evidence>
<dbReference type="PANTHER" id="PTHR45695:SF9">
    <property type="entry name" value="LEUCOKININ RECEPTOR"/>
    <property type="match status" value="1"/>
</dbReference>
<evidence type="ECO:0000256" key="1">
    <source>
        <dbReference type="ARBA" id="ARBA00004141"/>
    </source>
</evidence>
<dbReference type="Proteomes" id="UP001201812">
    <property type="component" value="Unassembled WGS sequence"/>
</dbReference>
<evidence type="ECO:0000256" key="2">
    <source>
        <dbReference type="ARBA" id="ARBA00022692"/>
    </source>
</evidence>
<feature type="transmembrane region" description="Helical" evidence="8">
    <location>
        <begin position="57"/>
        <end position="80"/>
    </location>
</feature>
<keyword evidence="5 8" id="KW-0472">Membrane</keyword>
<evidence type="ECO:0000256" key="3">
    <source>
        <dbReference type="ARBA" id="ARBA00022989"/>
    </source>
</evidence>
<keyword evidence="7" id="KW-0807">Transducer</keyword>
<comment type="caution">
    <text evidence="10">The sequence shown here is derived from an EMBL/GenBank/DDBJ whole genome shotgun (WGS) entry which is preliminary data.</text>
</comment>
<keyword evidence="4" id="KW-0297">G-protein coupled receptor</keyword>
<evidence type="ECO:0000256" key="8">
    <source>
        <dbReference type="SAM" id="Phobius"/>
    </source>
</evidence>